<dbReference type="STRING" id="683840.U5HBJ8"/>
<keyword evidence="10" id="KW-1185">Reference proteome</keyword>
<reference evidence="8 10" key="3">
    <citation type="journal article" date="2015" name="BMC Genomics">
        <title>Sex and parasites: genomic and transcriptomic analysis of Microbotryum lychnidis-dioicae, the biotrophic and plant-castrating anther smut fungus.</title>
        <authorList>
            <person name="Perlin M.H."/>
            <person name="Amselem J."/>
            <person name="Fontanillas E."/>
            <person name="Toh S.S."/>
            <person name="Chen Z."/>
            <person name="Goldberg J."/>
            <person name="Duplessis S."/>
            <person name="Henrissat B."/>
            <person name="Young S."/>
            <person name="Zeng Q."/>
            <person name="Aguileta G."/>
            <person name="Petit E."/>
            <person name="Badouin H."/>
            <person name="Andrews J."/>
            <person name="Razeeq D."/>
            <person name="Gabaldon T."/>
            <person name="Quesneville H."/>
            <person name="Giraud T."/>
            <person name="Hood M.E."/>
            <person name="Schultz D.J."/>
            <person name="Cuomo C.A."/>
        </authorList>
    </citation>
    <scope>NUCLEOTIDE SEQUENCE [LARGE SCALE GENOMIC DNA]</scope>
    <source>
        <strain evidence="10">p1A1 Lamole</strain>
        <strain evidence="8">P1A1 Lamole</strain>
    </source>
</reference>
<evidence type="ECO:0000256" key="4">
    <source>
        <dbReference type="ARBA" id="ARBA00022989"/>
    </source>
</evidence>
<feature type="transmembrane region" description="Helical" evidence="6">
    <location>
        <begin position="426"/>
        <end position="447"/>
    </location>
</feature>
<dbReference type="PANTHER" id="PTHR23511">
    <property type="entry name" value="SYNAPTIC VESICLE GLYCOPROTEIN 2"/>
    <property type="match status" value="1"/>
</dbReference>
<feature type="transmembrane region" description="Helical" evidence="6">
    <location>
        <begin position="99"/>
        <end position="126"/>
    </location>
</feature>
<feature type="transmembrane region" description="Helical" evidence="6">
    <location>
        <begin position="188"/>
        <end position="211"/>
    </location>
</feature>
<protein>
    <recommendedName>
        <fullName evidence="7">Major facilitator superfamily (MFS) profile domain-containing protein</fullName>
    </recommendedName>
</protein>
<evidence type="ECO:0000313" key="8">
    <source>
        <dbReference type="EMBL" id="KDE05108.1"/>
    </source>
</evidence>
<dbReference type="InterPro" id="IPR005828">
    <property type="entry name" value="MFS_sugar_transport-like"/>
</dbReference>
<evidence type="ECO:0000256" key="6">
    <source>
        <dbReference type="SAM" id="Phobius"/>
    </source>
</evidence>
<keyword evidence="4 6" id="KW-1133">Transmembrane helix</keyword>
<reference evidence="9" key="4">
    <citation type="submission" date="2015-06" db="UniProtKB">
        <authorList>
            <consortium name="EnsemblFungi"/>
        </authorList>
    </citation>
    <scope>IDENTIFICATION</scope>
</reference>
<name>U5HBJ8_USTV1</name>
<dbReference type="InParanoid" id="U5HBJ8"/>
<dbReference type="Pfam" id="PF00083">
    <property type="entry name" value="Sugar_tr"/>
    <property type="match status" value="1"/>
</dbReference>
<dbReference type="InterPro" id="IPR036259">
    <property type="entry name" value="MFS_trans_sf"/>
</dbReference>
<feature type="transmembrane region" description="Helical" evidence="6">
    <location>
        <begin position="338"/>
        <end position="356"/>
    </location>
</feature>
<dbReference type="Gene3D" id="1.20.1250.20">
    <property type="entry name" value="MFS general substrate transporter like domains"/>
    <property type="match status" value="1"/>
</dbReference>
<evidence type="ECO:0000313" key="10">
    <source>
        <dbReference type="Proteomes" id="UP000017200"/>
    </source>
</evidence>
<gene>
    <name evidence="8" type="ORF">MVLG_04548</name>
</gene>
<dbReference type="EnsemblFungi" id="MVLG_04548T0">
    <property type="protein sequence ID" value="MVLG_04548T0"/>
    <property type="gene ID" value="MVLG_04548"/>
</dbReference>
<dbReference type="OrthoDB" id="3936150at2759"/>
<reference evidence="8" key="2">
    <citation type="submission" date="2010-11" db="EMBL/GenBank/DDBJ databases">
        <authorList>
            <consortium name="The Broad Institute Genome Sequencing Platform"/>
            <person name="Earl A."/>
            <person name="Ward D."/>
            <person name="Feldgarden M."/>
            <person name="Gevers D."/>
            <person name="Butler R."/>
            <person name="Young S.K."/>
            <person name="Zeng Q."/>
            <person name="Gargeya S."/>
            <person name="Fitzgerald M."/>
            <person name="Haas B."/>
            <person name="Abouelleil A."/>
            <person name="Alvarado L."/>
            <person name="Arachchi H.M."/>
            <person name="Berlin A."/>
            <person name="Brown A."/>
            <person name="Chapman S.B."/>
            <person name="Chen Z."/>
            <person name="Dunbar C."/>
            <person name="Freedman E."/>
            <person name="Gearin G."/>
            <person name="Gellesch M."/>
            <person name="Goldberg J."/>
            <person name="Griggs A."/>
            <person name="Gujja S."/>
            <person name="Heilman E."/>
            <person name="Heiman D."/>
            <person name="Howarth C."/>
            <person name="Larson L."/>
            <person name="Lui A."/>
            <person name="MacDonald P.J.P."/>
            <person name="Mehta T."/>
            <person name="Montmayeur A."/>
            <person name="Murphy C."/>
            <person name="Neiman D."/>
            <person name="Pearson M."/>
            <person name="Priest M."/>
            <person name="Roberts A."/>
            <person name="Saif S."/>
            <person name="Shea T."/>
            <person name="Shenoy N."/>
            <person name="Sisk P."/>
            <person name="Stolte C."/>
            <person name="Sykes S."/>
            <person name="White J."/>
            <person name="Yandava C."/>
            <person name="Wortman J."/>
            <person name="Nusbaum C."/>
            <person name="Birren B."/>
        </authorList>
    </citation>
    <scope>NUCLEOTIDE SEQUENCE</scope>
    <source>
        <strain evidence="8">P1A1 Lamole</strain>
    </source>
</reference>
<dbReference type="InterPro" id="IPR020846">
    <property type="entry name" value="MFS_dom"/>
</dbReference>
<keyword evidence="2" id="KW-0813">Transport</keyword>
<keyword evidence="3 6" id="KW-0812">Transmembrane</keyword>
<sequence length="455" mass="49507">MGLGRYQKCIWLLCGGGYMLDILWAQAFGLIATPLYQELNVTGGAQTNIFTAFSAGLTVGAFTFGLGVDVIGRKWCFNLTCLVTSIFGLLVAAPSNYNAICALTALCGFGLGGNIPIDATIVLEFLPQNRRWLLPLLSMWQPIGVVLNCAIAFGLVPRYRCNTDLLACGLVQSGAACCTRSSNIGWRLLMIVCGAITLSVFVLRFFVFDFLESPKYLLARGRDAEAIEVVHKIATFNRTPAPQLSIAEFEAIDHQFPQQELDTSKKSLIKQAFDRFKHLRGLFRTKRLGLTTVLMWIVYMGDFWSFNLAGSIYVYLPGTLGTILAAACVELPGVGRKWSLVFGAIVQGVSMGMYTQVDTIKASVGLNALEYIMQSFFNAVLYGFTPEVFPAPIRGSAAGLCSTFGRLAGIVAPIAARPYIDGNSNGVLWLAVGGIFVSAFFLIFLPIETRGRASY</sequence>
<keyword evidence="5 6" id="KW-0472">Membrane</keyword>
<feature type="transmembrane region" description="Helical" evidence="6">
    <location>
        <begin position="75"/>
        <end position="93"/>
    </location>
</feature>
<dbReference type="FunCoup" id="U5HBJ8">
    <property type="interactions" value="110"/>
</dbReference>
<dbReference type="OMA" id="VFRFHES"/>
<evidence type="ECO:0000256" key="5">
    <source>
        <dbReference type="ARBA" id="ARBA00023136"/>
    </source>
</evidence>
<evidence type="ECO:0000313" key="9">
    <source>
        <dbReference type="EnsemblFungi" id="MVLG_04548T0"/>
    </source>
</evidence>
<dbReference type="PANTHER" id="PTHR23511:SF3">
    <property type="entry name" value="MAJOR FACILITATOR SUPERFAMILY (MFS) PROFILE DOMAIN-CONTAINING PROTEIN"/>
    <property type="match status" value="1"/>
</dbReference>
<evidence type="ECO:0000256" key="2">
    <source>
        <dbReference type="ARBA" id="ARBA00022448"/>
    </source>
</evidence>
<dbReference type="HOGENOM" id="CLU_001265_52_1_1"/>
<feature type="transmembrane region" description="Helical" evidence="6">
    <location>
        <begin position="133"/>
        <end position="156"/>
    </location>
</feature>
<dbReference type="EMBL" id="GL541693">
    <property type="protein sequence ID" value="KDE05108.1"/>
    <property type="molecule type" value="Genomic_DNA"/>
</dbReference>
<proteinExistence type="predicted"/>
<reference evidence="10" key="1">
    <citation type="submission" date="2010-11" db="EMBL/GenBank/DDBJ databases">
        <title>The genome sequence of Microbotryum violaceum strain p1A1 Lamole.</title>
        <authorList>
            <person name="Cuomo C."/>
            <person name="Perlin M."/>
            <person name="Young S.K."/>
            <person name="Zeng Q."/>
            <person name="Gargeya S."/>
            <person name="Alvarado L."/>
            <person name="Berlin A."/>
            <person name="Chapman S.B."/>
            <person name="Chen Z."/>
            <person name="Freedman E."/>
            <person name="Gellesch M."/>
            <person name="Goldberg J."/>
            <person name="Griggs A."/>
            <person name="Gujja S."/>
            <person name="Heilman E."/>
            <person name="Heiman D."/>
            <person name="Howarth C."/>
            <person name="Mehta T."/>
            <person name="Neiman D."/>
            <person name="Pearson M."/>
            <person name="Roberts A."/>
            <person name="Saif S."/>
            <person name="Shea T."/>
            <person name="Shenoy N."/>
            <person name="Sisk P."/>
            <person name="Stolte C."/>
            <person name="Sykes S."/>
            <person name="White J."/>
            <person name="Yandava C."/>
            <person name="Haas B."/>
            <person name="Nusbaum C."/>
            <person name="Birren B."/>
        </authorList>
    </citation>
    <scope>NUCLEOTIDE SEQUENCE [LARGE SCALE GENOMIC DNA]</scope>
    <source>
        <strain evidence="10">p1A1 Lamole</strain>
    </source>
</reference>
<evidence type="ECO:0000256" key="3">
    <source>
        <dbReference type="ARBA" id="ARBA00022692"/>
    </source>
</evidence>
<dbReference type="GO" id="GO:0016020">
    <property type="term" value="C:membrane"/>
    <property type="evidence" value="ECO:0007669"/>
    <property type="project" value="UniProtKB-SubCell"/>
</dbReference>
<feature type="transmembrane region" description="Helical" evidence="6">
    <location>
        <begin position="288"/>
        <end position="306"/>
    </location>
</feature>
<dbReference type="GO" id="GO:0022857">
    <property type="term" value="F:transmembrane transporter activity"/>
    <property type="evidence" value="ECO:0007669"/>
    <property type="project" value="InterPro"/>
</dbReference>
<evidence type="ECO:0000256" key="1">
    <source>
        <dbReference type="ARBA" id="ARBA00004141"/>
    </source>
</evidence>
<dbReference type="PROSITE" id="PS50850">
    <property type="entry name" value="MFS"/>
    <property type="match status" value="1"/>
</dbReference>
<feature type="transmembrane region" description="Helical" evidence="6">
    <location>
        <begin position="312"/>
        <end position="331"/>
    </location>
</feature>
<dbReference type="Proteomes" id="UP000017200">
    <property type="component" value="Unassembled WGS sequence"/>
</dbReference>
<organism evidence="8">
    <name type="scientific">Microbotryum lychnidis-dioicae (strain p1A1 Lamole / MvSl-1064)</name>
    <name type="common">Anther smut fungus</name>
    <dbReference type="NCBI Taxonomy" id="683840"/>
    <lineage>
        <taxon>Eukaryota</taxon>
        <taxon>Fungi</taxon>
        <taxon>Dikarya</taxon>
        <taxon>Basidiomycota</taxon>
        <taxon>Pucciniomycotina</taxon>
        <taxon>Microbotryomycetes</taxon>
        <taxon>Microbotryales</taxon>
        <taxon>Microbotryaceae</taxon>
        <taxon>Microbotryum</taxon>
    </lineage>
</organism>
<feature type="transmembrane region" description="Helical" evidence="6">
    <location>
        <begin position="12"/>
        <end position="36"/>
    </location>
</feature>
<accession>U5HBJ8</accession>
<comment type="subcellular location">
    <subcellularLocation>
        <location evidence="1">Membrane</location>
        <topology evidence="1">Multi-pass membrane protein</topology>
    </subcellularLocation>
</comment>
<evidence type="ECO:0000259" key="7">
    <source>
        <dbReference type="PROSITE" id="PS50850"/>
    </source>
</evidence>
<feature type="domain" description="Major facilitator superfamily (MFS) profile" evidence="7">
    <location>
        <begin position="10"/>
        <end position="450"/>
    </location>
</feature>
<dbReference type="AlphaFoldDB" id="U5HBJ8"/>
<dbReference type="SUPFAM" id="SSF103473">
    <property type="entry name" value="MFS general substrate transporter"/>
    <property type="match status" value="1"/>
</dbReference>
<feature type="transmembrane region" description="Helical" evidence="6">
    <location>
        <begin position="48"/>
        <end position="68"/>
    </location>
</feature>
<dbReference type="EMBL" id="AEIJ01000451">
    <property type="status" value="NOT_ANNOTATED_CDS"/>
    <property type="molecule type" value="Genomic_DNA"/>
</dbReference>